<evidence type="ECO:0000313" key="2">
    <source>
        <dbReference type="Proteomes" id="UP000186905"/>
    </source>
</evidence>
<evidence type="ECO:0008006" key="3">
    <source>
        <dbReference type="Google" id="ProtNLM"/>
    </source>
</evidence>
<dbReference type="InterPro" id="IPR021242">
    <property type="entry name" value="DUF2799"/>
</dbReference>
<dbReference type="EMBL" id="MJIL01000050">
    <property type="protein sequence ID" value="OLQ79464.1"/>
    <property type="molecule type" value="Genomic_DNA"/>
</dbReference>
<comment type="caution">
    <text evidence="1">The sequence shown here is derived from an EMBL/GenBank/DDBJ whole genome shotgun (WGS) entry which is preliminary data.</text>
</comment>
<keyword evidence="2" id="KW-1185">Reference proteome</keyword>
<organism evidence="1 2">
    <name type="scientific">Photobacterium proteolyticum</name>
    <dbReference type="NCBI Taxonomy" id="1903952"/>
    <lineage>
        <taxon>Bacteria</taxon>
        <taxon>Pseudomonadati</taxon>
        <taxon>Pseudomonadota</taxon>
        <taxon>Gammaproteobacteria</taxon>
        <taxon>Vibrionales</taxon>
        <taxon>Vibrionaceae</taxon>
        <taxon>Photobacterium</taxon>
    </lineage>
</organism>
<accession>A0A1Q9GW76</accession>
<reference evidence="1 2" key="1">
    <citation type="submission" date="2016-09" db="EMBL/GenBank/DDBJ databases">
        <title>Photobacterium proteolyticum sp. nov. a protease producing bacterium isolated from ocean sediments of Laizhou Bay.</title>
        <authorList>
            <person name="Li Y."/>
        </authorList>
    </citation>
    <scope>NUCLEOTIDE SEQUENCE [LARGE SCALE GENOMIC DNA]</scope>
    <source>
        <strain evidence="1 2">13-12</strain>
    </source>
</reference>
<dbReference type="PROSITE" id="PS51257">
    <property type="entry name" value="PROKAR_LIPOPROTEIN"/>
    <property type="match status" value="1"/>
</dbReference>
<dbReference type="Proteomes" id="UP000186905">
    <property type="component" value="Unassembled WGS sequence"/>
</dbReference>
<evidence type="ECO:0000313" key="1">
    <source>
        <dbReference type="EMBL" id="OLQ79464.1"/>
    </source>
</evidence>
<dbReference type="OrthoDB" id="5824326at2"/>
<dbReference type="Pfam" id="PF10973">
    <property type="entry name" value="DUF2799"/>
    <property type="match status" value="1"/>
</dbReference>
<dbReference type="RefSeq" id="WP_075762679.1">
    <property type="nucleotide sequence ID" value="NZ_MJIL01000050.1"/>
</dbReference>
<name>A0A1Q9GW76_9GAMM</name>
<gene>
    <name evidence="1" type="ORF">BIT28_17325</name>
</gene>
<dbReference type="AlphaFoldDB" id="A0A1Q9GW76"/>
<proteinExistence type="predicted"/>
<sequence>MLRFICLVVAITLTACVSQRELELSQNKEWEQLGAYHGQQGYREWDENRLNKQGAMTETEYEKYRAGYLQGRFEYCSQKTTVSTVLNQGYPDECNENQGSYGLIERGY</sequence>
<protein>
    <recommendedName>
        <fullName evidence="3">DUF2799 domain-containing protein</fullName>
    </recommendedName>
</protein>